<evidence type="ECO:0000259" key="2">
    <source>
        <dbReference type="Pfam" id="PF04909"/>
    </source>
</evidence>
<gene>
    <name evidence="3" type="ORF">D7Z54_31065</name>
</gene>
<accession>A0A428MTT1</accession>
<evidence type="ECO:0000313" key="4">
    <source>
        <dbReference type="Proteomes" id="UP000275076"/>
    </source>
</evidence>
<keyword evidence="4" id="KW-1185">Reference proteome</keyword>
<dbReference type="Pfam" id="PF04909">
    <property type="entry name" value="Amidohydro_2"/>
    <property type="match status" value="1"/>
</dbReference>
<evidence type="ECO:0000256" key="1">
    <source>
        <dbReference type="ARBA" id="ARBA00023239"/>
    </source>
</evidence>
<dbReference type="InterPro" id="IPR032465">
    <property type="entry name" value="ACMSD"/>
</dbReference>
<name>A0A428MTT1_9BACI</name>
<proteinExistence type="predicted"/>
<comment type="caution">
    <text evidence="3">The sequence shown here is derived from an EMBL/GenBank/DDBJ whole genome shotgun (WGS) entry which is preliminary data.</text>
</comment>
<dbReference type="InterPro" id="IPR006680">
    <property type="entry name" value="Amidohydro-rel"/>
</dbReference>
<dbReference type="SUPFAM" id="SSF51556">
    <property type="entry name" value="Metallo-dependent hydrolases"/>
    <property type="match status" value="1"/>
</dbReference>
<keyword evidence="1" id="KW-0456">Lyase</keyword>
<dbReference type="PANTHER" id="PTHR21240">
    <property type="entry name" value="2-AMINO-3-CARBOXYLMUCONATE-6-SEMIALDEHYDE DECARBOXYLASE"/>
    <property type="match status" value="1"/>
</dbReference>
<dbReference type="InterPro" id="IPR032466">
    <property type="entry name" value="Metal_Hydrolase"/>
</dbReference>
<evidence type="ECO:0000313" key="3">
    <source>
        <dbReference type="EMBL" id="RSL29476.1"/>
    </source>
</evidence>
<dbReference type="OrthoDB" id="9777673at2"/>
<dbReference type="RefSeq" id="WP_125562479.1">
    <property type="nucleotide sequence ID" value="NZ_RBVX01000065.1"/>
</dbReference>
<protein>
    <submittedName>
        <fullName evidence="3">Amidohydrolase</fullName>
    </submittedName>
</protein>
<dbReference type="PANTHER" id="PTHR21240:SF28">
    <property type="entry name" value="ISO-OROTATE DECARBOXYLASE (EUROFUNG)"/>
    <property type="match status" value="1"/>
</dbReference>
<dbReference type="GO" id="GO:0005737">
    <property type="term" value="C:cytoplasm"/>
    <property type="evidence" value="ECO:0007669"/>
    <property type="project" value="TreeGrafter"/>
</dbReference>
<dbReference type="Proteomes" id="UP000275076">
    <property type="component" value="Unassembled WGS sequence"/>
</dbReference>
<dbReference type="GO" id="GO:0016787">
    <property type="term" value="F:hydrolase activity"/>
    <property type="evidence" value="ECO:0007669"/>
    <property type="project" value="UniProtKB-KW"/>
</dbReference>
<organism evidence="3 4">
    <name type="scientific">Salibacterium salarium</name>
    <dbReference type="NCBI Taxonomy" id="284579"/>
    <lineage>
        <taxon>Bacteria</taxon>
        <taxon>Bacillati</taxon>
        <taxon>Bacillota</taxon>
        <taxon>Bacilli</taxon>
        <taxon>Bacillales</taxon>
        <taxon>Bacillaceae</taxon>
    </lineage>
</organism>
<feature type="domain" description="Amidohydrolase-related" evidence="2">
    <location>
        <begin position="34"/>
        <end position="342"/>
    </location>
</feature>
<sequence>MIDTDIHERVMYEELLPYLEQPWRRYIEDCHWIQEKHMPYTQPAVAGVDRADAKVPDGRPAGTDLEFMQQQLLDENGHEKGILTGALDPSPSSMHGWYEMATALATAYNDWQIDKWLNNDDRLYGSIHIAAQDPQGAVKEIERLGSHPKMVQVLLPIDDILWGDAYYHPIFEAAERHDLAIGMHHNEPPVHYGKWPKYFIEWHTLIPTSHMNVVTNMIFNGVFEKFPKLKLIMIEGGFTYVPFLMKKMDQQYKDLRHEVPWVKRMPSDIIREHMLFTTQPLEEMKKKELMQIIDQIGSDEVISFSTDYPHWDYDSPDAALPPNLDEDLKKKLFSENARNFYPKFRK</sequence>
<dbReference type="GO" id="GO:0019748">
    <property type="term" value="P:secondary metabolic process"/>
    <property type="evidence" value="ECO:0007669"/>
    <property type="project" value="TreeGrafter"/>
</dbReference>
<dbReference type="Gene3D" id="3.20.20.140">
    <property type="entry name" value="Metal-dependent hydrolases"/>
    <property type="match status" value="1"/>
</dbReference>
<dbReference type="AlphaFoldDB" id="A0A428MTT1"/>
<dbReference type="EMBL" id="RBVX01000065">
    <property type="protein sequence ID" value="RSL29476.1"/>
    <property type="molecule type" value="Genomic_DNA"/>
</dbReference>
<dbReference type="GO" id="GO:0016831">
    <property type="term" value="F:carboxy-lyase activity"/>
    <property type="evidence" value="ECO:0007669"/>
    <property type="project" value="InterPro"/>
</dbReference>
<reference evidence="3 4" key="1">
    <citation type="submission" date="2018-10" db="EMBL/GenBank/DDBJ databases">
        <title>Draft genome sequence of Bacillus salarius IM0101, isolated from a hypersaline soil in Inner Mongolia, China.</title>
        <authorList>
            <person name="Yamprayoonswat W."/>
            <person name="Boonvisut S."/>
            <person name="Jumpathong W."/>
            <person name="Sittihan S."/>
            <person name="Ruangsuj P."/>
            <person name="Wanthongcharoen S."/>
            <person name="Thongpramul N."/>
            <person name="Pimmason S."/>
            <person name="Yu B."/>
            <person name="Yasawong M."/>
        </authorList>
    </citation>
    <scope>NUCLEOTIDE SEQUENCE [LARGE SCALE GENOMIC DNA]</scope>
    <source>
        <strain evidence="3 4">IM0101</strain>
    </source>
</reference>
<keyword evidence="3" id="KW-0378">Hydrolase</keyword>